<dbReference type="GeneID" id="93112427"/>
<dbReference type="Proteomes" id="UP000216188">
    <property type="component" value="Unassembled WGS sequence"/>
</dbReference>
<dbReference type="RefSeq" id="WP_268877860.1">
    <property type="nucleotide sequence ID" value="NZ_CP091784.1"/>
</dbReference>
<proteinExistence type="predicted"/>
<dbReference type="AlphaFoldDB" id="A0A256G4D5"/>
<evidence type="ECO:0000313" key="1">
    <source>
        <dbReference type="EMBL" id="OYR21541.1"/>
    </source>
</evidence>
<protein>
    <submittedName>
        <fullName evidence="1">Uncharacterized protein</fullName>
    </submittedName>
</protein>
<evidence type="ECO:0000313" key="2">
    <source>
        <dbReference type="Proteomes" id="UP000216188"/>
    </source>
</evidence>
<reference evidence="1 2" key="1">
    <citation type="submission" date="2017-07" db="EMBL/GenBank/DDBJ databases">
        <title>Phylogenetic study on the rhizospheric bacterium Ochrobactrum sp. A44.</title>
        <authorList>
            <person name="Krzyzanowska D.M."/>
            <person name="Ossowicki A."/>
            <person name="Rajewska M."/>
            <person name="Maciag T."/>
            <person name="Kaczynski Z."/>
            <person name="Czerwicka M."/>
            <person name="Jafra S."/>
        </authorList>
    </citation>
    <scope>NUCLEOTIDE SEQUENCE [LARGE SCALE GENOMIC DNA]</scope>
    <source>
        <strain evidence="1 2">CCUG 30717</strain>
    </source>
</reference>
<comment type="caution">
    <text evidence="1">The sequence shown here is derived from an EMBL/GenBank/DDBJ whole genome shotgun (WGS) entry which is preliminary data.</text>
</comment>
<keyword evidence="2" id="KW-1185">Reference proteome</keyword>
<accession>A0A256G4D5</accession>
<name>A0A256G4D5_9HYPH</name>
<organism evidence="1 2">
    <name type="scientific">Brucella pseudogrignonensis</name>
    <dbReference type="NCBI Taxonomy" id="419475"/>
    <lineage>
        <taxon>Bacteria</taxon>
        <taxon>Pseudomonadati</taxon>
        <taxon>Pseudomonadota</taxon>
        <taxon>Alphaproteobacteria</taxon>
        <taxon>Hyphomicrobiales</taxon>
        <taxon>Brucellaceae</taxon>
        <taxon>Brucella/Ochrobactrum group</taxon>
        <taxon>Brucella</taxon>
    </lineage>
</organism>
<sequence length="40" mass="4578">MSMWQYMAALDGYIKANTPDEPGKLSESEKDDLWDWLQGG</sequence>
<dbReference type="EMBL" id="NNRM01000047">
    <property type="protein sequence ID" value="OYR21541.1"/>
    <property type="molecule type" value="Genomic_DNA"/>
</dbReference>
<gene>
    <name evidence="1" type="ORF">CEV34_4814</name>
</gene>